<dbReference type="InterPro" id="IPR047137">
    <property type="entry name" value="ORF3"/>
</dbReference>
<name>A0ABV9X7H8_9ACTN</name>
<dbReference type="Proteomes" id="UP001595829">
    <property type="component" value="Unassembled WGS sequence"/>
</dbReference>
<proteinExistence type="predicted"/>
<evidence type="ECO:0000313" key="3">
    <source>
        <dbReference type="EMBL" id="MFC5021421.1"/>
    </source>
</evidence>
<gene>
    <name evidence="3" type="ORF">ACFPM3_04540</name>
</gene>
<dbReference type="RefSeq" id="WP_345693382.1">
    <property type="nucleotide sequence ID" value="NZ_BAABIT010000001.1"/>
</dbReference>
<evidence type="ECO:0000313" key="4">
    <source>
        <dbReference type="Proteomes" id="UP001595829"/>
    </source>
</evidence>
<feature type="compositionally biased region" description="Basic and acidic residues" evidence="1">
    <location>
        <begin position="355"/>
        <end position="364"/>
    </location>
</feature>
<dbReference type="EMBL" id="JBHSJD010000002">
    <property type="protein sequence ID" value="MFC5021421.1"/>
    <property type="molecule type" value="Genomic_DNA"/>
</dbReference>
<reference evidence="4" key="1">
    <citation type="journal article" date="2019" name="Int. J. Syst. Evol. Microbiol.">
        <title>The Global Catalogue of Microorganisms (GCM) 10K type strain sequencing project: providing services to taxonomists for standard genome sequencing and annotation.</title>
        <authorList>
            <consortium name="The Broad Institute Genomics Platform"/>
            <consortium name="The Broad Institute Genome Sequencing Center for Infectious Disease"/>
            <person name="Wu L."/>
            <person name="Ma J."/>
        </authorList>
    </citation>
    <scope>NUCLEOTIDE SEQUENCE [LARGE SCALE GENOMIC DNA]</scope>
    <source>
        <strain evidence="4">CGMCC 4.1648</strain>
    </source>
</reference>
<comment type="caution">
    <text evidence="3">The sequence shown here is derived from an EMBL/GenBank/DDBJ whole genome shotgun (WGS) entry which is preliminary data.</text>
</comment>
<keyword evidence="4" id="KW-1185">Reference proteome</keyword>
<organism evidence="3 4">
    <name type="scientific">Streptomyces coeruleoprunus</name>
    <dbReference type="NCBI Taxonomy" id="285563"/>
    <lineage>
        <taxon>Bacteria</taxon>
        <taxon>Bacillati</taxon>
        <taxon>Actinomycetota</taxon>
        <taxon>Actinomycetes</taxon>
        <taxon>Kitasatosporales</taxon>
        <taxon>Streptomycetaceae</taxon>
        <taxon>Streptomyces</taxon>
    </lineage>
</organism>
<evidence type="ECO:0000256" key="1">
    <source>
        <dbReference type="SAM" id="MobiDB-lite"/>
    </source>
</evidence>
<dbReference type="Gene3D" id="3.30.530.20">
    <property type="match status" value="1"/>
</dbReference>
<feature type="domain" description="Coenzyme Q-binding protein COQ10 START" evidence="2">
    <location>
        <begin position="144"/>
        <end position="263"/>
    </location>
</feature>
<dbReference type="PANTHER" id="PTHR33824">
    <property type="entry name" value="POLYKETIDE CYCLASE/DEHYDRASE AND LIPID TRANSPORT SUPERFAMILY PROTEIN"/>
    <property type="match status" value="1"/>
</dbReference>
<dbReference type="Pfam" id="PF03364">
    <property type="entry name" value="Polyketide_cyc"/>
    <property type="match status" value="1"/>
</dbReference>
<feature type="region of interest" description="Disordered" evidence="1">
    <location>
        <begin position="1"/>
        <end position="20"/>
    </location>
</feature>
<dbReference type="InterPro" id="IPR005031">
    <property type="entry name" value="COQ10_START"/>
</dbReference>
<feature type="compositionally biased region" description="Acidic residues" evidence="1">
    <location>
        <begin position="311"/>
        <end position="354"/>
    </location>
</feature>
<dbReference type="SUPFAM" id="SSF55961">
    <property type="entry name" value="Bet v1-like"/>
    <property type="match status" value="1"/>
</dbReference>
<dbReference type="CDD" id="cd07817">
    <property type="entry name" value="SRPBCC_8"/>
    <property type="match status" value="1"/>
</dbReference>
<protein>
    <submittedName>
        <fullName evidence="3">SRPBCC family protein</fullName>
    </submittedName>
</protein>
<dbReference type="PANTHER" id="PTHR33824:SF7">
    <property type="entry name" value="POLYKETIDE CYCLASE_DEHYDRASE AND LIPID TRANSPORT SUPERFAMILY PROTEIN"/>
    <property type="match status" value="1"/>
</dbReference>
<evidence type="ECO:0000259" key="2">
    <source>
        <dbReference type="Pfam" id="PF03364"/>
    </source>
</evidence>
<feature type="compositionally biased region" description="Basic and acidic residues" evidence="1">
    <location>
        <begin position="281"/>
        <end position="310"/>
    </location>
</feature>
<accession>A0ABV9X7H8</accession>
<sequence length="384" mass="42115">MADDKGGRSERSGVLRNPGSHRLTQELEAYLEARLDKALTGVGHRMGAAAARLGTAPMGPRALTHALGRSGRKLAERASPGATALTSAASHVADTATHAKDTASHAKDAVVDKVKEATGRTPDAHHAAPDGGRRTMTVIEDIDVGVPVREAYDQWTQFQEFSRFAKGVVDVEQEDDTTTRWEVKIAKATRAFQGHITEQVPDERIAWTSEGAKGTTKGVVTFHPLGENLTKVLLVMEYFPKGIVEKAGSLVRAQGRRARLDLKAFRTFVMLRGEATGGWRGEIHGGEVVRGPDEGGDRSGEEARGGRDETPDGEEYEDEEFEDDEEAEDRDADDAYEEEDEDEYEEDREDEDEPGDRYEDRDEGYAGGGEDDGKPPRRRAARKR</sequence>
<feature type="region of interest" description="Disordered" evidence="1">
    <location>
        <begin position="277"/>
        <end position="384"/>
    </location>
</feature>
<feature type="compositionally biased region" description="Basic and acidic residues" evidence="1">
    <location>
        <begin position="1"/>
        <end position="13"/>
    </location>
</feature>
<dbReference type="InterPro" id="IPR023393">
    <property type="entry name" value="START-like_dom_sf"/>
</dbReference>